<keyword evidence="3" id="KW-1185">Reference proteome</keyword>
<name>A0AAD6ZAS6_9AGAR</name>
<feature type="domain" description="DNA repair protein Crb2 Tudor" evidence="1">
    <location>
        <begin position="133"/>
        <end position="179"/>
    </location>
</feature>
<protein>
    <recommendedName>
        <fullName evidence="1">DNA repair protein Crb2 Tudor domain-containing protein</fullName>
    </recommendedName>
</protein>
<dbReference type="CDD" id="cd04508">
    <property type="entry name" value="Tudor_SF"/>
    <property type="match status" value="1"/>
</dbReference>
<sequence>MTSFITHHLAIFSGLRKPPDSMSGQKFEIFYVNKILKAKVHSEGTGRKSKKVWLYLTTWEGYEDETWEPIQIFTEPQYAVKLFWKNADCGGRNHEKISQFCLGEVIHLKTPSSKTPKRKPGPGRSSASLITGTRVFALWPETQHYYSAVVQRRSGAGGYVVCFDDDESEYTVRLKDMRPCQKLCAGDTVILKTDSVVVADFQDDGAIVVNKNVDYSSIMISAYEIDQEWDDRVLSHSDIVCANGK</sequence>
<proteinExistence type="predicted"/>
<evidence type="ECO:0000259" key="1">
    <source>
        <dbReference type="Pfam" id="PF18115"/>
    </source>
</evidence>
<gene>
    <name evidence="2" type="ORF">DFH08DRAFT_1041140</name>
</gene>
<dbReference type="SUPFAM" id="SSF63748">
    <property type="entry name" value="Tudor/PWWP/MBT"/>
    <property type="match status" value="1"/>
</dbReference>
<evidence type="ECO:0000313" key="3">
    <source>
        <dbReference type="Proteomes" id="UP001218218"/>
    </source>
</evidence>
<dbReference type="InterPro" id="IPR016197">
    <property type="entry name" value="Chromo-like_dom_sf"/>
</dbReference>
<organism evidence="2 3">
    <name type="scientific">Mycena albidolilacea</name>
    <dbReference type="NCBI Taxonomy" id="1033008"/>
    <lineage>
        <taxon>Eukaryota</taxon>
        <taxon>Fungi</taxon>
        <taxon>Dikarya</taxon>
        <taxon>Basidiomycota</taxon>
        <taxon>Agaricomycotina</taxon>
        <taxon>Agaricomycetes</taxon>
        <taxon>Agaricomycetidae</taxon>
        <taxon>Agaricales</taxon>
        <taxon>Marasmiineae</taxon>
        <taxon>Mycenaceae</taxon>
        <taxon>Mycena</taxon>
    </lineage>
</organism>
<dbReference type="InterPro" id="IPR041297">
    <property type="entry name" value="Crb2_Tudor"/>
</dbReference>
<dbReference type="AlphaFoldDB" id="A0AAD6ZAS6"/>
<dbReference type="Gene3D" id="2.40.50.40">
    <property type="match status" value="1"/>
</dbReference>
<evidence type="ECO:0000313" key="2">
    <source>
        <dbReference type="EMBL" id="KAJ7314578.1"/>
    </source>
</evidence>
<dbReference type="EMBL" id="JARIHO010000066">
    <property type="protein sequence ID" value="KAJ7314578.1"/>
    <property type="molecule type" value="Genomic_DNA"/>
</dbReference>
<reference evidence="2" key="1">
    <citation type="submission" date="2023-03" db="EMBL/GenBank/DDBJ databases">
        <title>Massive genome expansion in bonnet fungi (Mycena s.s.) driven by repeated elements and novel gene families across ecological guilds.</title>
        <authorList>
            <consortium name="Lawrence Berkeley National Laboratory"/>
            <person name="Harder C.B."/>
            <person name="Miyauchi S."/>
            <person name="Viragh M."/>
            <person name="Kuo A."/>
            <person name="Thoen E."/>
            <person name="Andreopoulos B."/>
            <person name="Lu D."/>
            <person name="Skrede I."/>
            <person name="Drula E."/>
            <person name="Henrissat B."/>
            <person name="Morin E."/>
            <person name="Kohler A."/>
            <person name="Barry K."/>
            <person name="LaButti K."/>
            <person name="Morin E."/>
            <person name="Salamov A."/>
            <person name="Lipzen A."/>
            <person name="Mereny Z."/>
            <person name="Hegedus B."/>
            <person name="Baldrian P."/>
            <person name="Stursova M."/>
            <person name="Weitz H."/>
            <person name="Taylor A."/>
            <person name="Grigoriev I.V."/>
            <person name="Nagy L.G."/>
            <person name="Martin F."/>
            <person name="Kauserud H."/>
        </authorList>
    </citation>
    <scope>NUCLEOTIDE SEQUENCE</scope>
    <source>
        <strain evidence="2">CBHHK002</strain>
    </source>
</reference>
<dbReference type="Gene3D" id="2.30.30.140">
    <property type="match status" value="1"/>
</dbReference>
<accession>A0AAD6ZAS6</accession>
<dbReference type="Proteomes" id="UP001218218">
    <property type="component" value="Unassembled WGS sequence"/>
</dbReference>
<comment type="caution">
    <text evidence="2">The sequence shown here is derived from an EMBL/GenBank/DDBJ whole genome shotgun (WGS) entry which is preliminary data.</text>
</comment>
<dbReference type="SUPFAM" id="SSF54160">
    <property type="entry name" value="Chromo domain-like"/>
    <property type="match status" value="1"/>
</dbReference>
<dbReference type="Pfam" id="PF18115">
    <property type="entry name" value="Tudor_3"/>
    <property type="match status" value="1"/>
</dbReference>